<dbReference type="Proteomes" id="UP000660265">
    <property type="component" value="Unassembled WGS sequence"/>
</dbReference>
<dbReference type="Pfam" id="PF00440">
    <property type="entry name" value="TetR_N"/>
    <property type="match status" value="1"/>
</dbReference>
<gene>
    <name evidence="7" type="ORF">GCM10011583_42720</name>
</gene>
<dbReference type="InterPro" id="IPR023772">
    <property type="entry name" value="DNA-bd_HTH_TetR-type_CS"/>
</dbReference>
<evidence type="ECO:0000256" key="3">
    <source>
        <dbReference type="ARBA" id="ARBA00023163"/>
    </source>
</evidence>
<keyword evidence="8" id="KW-1185">Reference proteome</keyword>
<dbReference type="NCBIfam" id="NF041196">
    <property type="entry name" value="ScbR_bind_reg"/>
    <property type="match status" value="1"/>
</dbReference>
<dbReference type="SUPFAM" id="SSF46689">
    <property type="entry name" value="Homeodomain-like"/>
    <property type="match status" value="1"/>
</dbReference>
<accession>A0ABQ2ED91</accession>
<dbReference type="InterPro" id="IPR047923">
    <property type="entry name" value="ArpA-like"/>
</dbReference>
<dbReference type="PROSITE" id="PS01081">
    <property type="entry name" value="HTH_TETR_1"/>
    <property type="match status" value="1"/>
</dbReference>
<dbReference type="PANTHER" id="PTHR30055:SF234">
    <property type="entry name" value="HTH-TYPE TRANSCRIPTIONAL REGULATOR BETI"/>
    <property type="match status" value="1"/>
</dbReference>
<dbReference type="Gene3D" id="1.10.357.10">
    <property type="entry name" value="Tetracycline Repressor, domain 2"/>
    <property type="match status" value="1"/>
</dbReference>
<organism evidence="7 8">
    <name type="scientific">Streptomyces camponoticapitis</name>
    <dbReference type="NCBI Taxonomy" id="1616125"/>
    <lineage>
        <taxon>Bacteria</taxon>
        <taxon>Bacillati</taxon>
        <taxon>Actinomycetota</taxon>
        <taxon>Actinomycetes</taxon>
        <taxon>Kitasatosporales</taxon>
        <taxon>Streptomycetaceae</taxon>
        <taxon>Streptomyces</taxon>
    </lineage>
</organism>
<dbReference type="InterPro" id="IPR009057">
    <property type="entry name" value="Homeodomain-like_sf"/>
</dbReference>
<dbReference type="EMBL" id="BMMV01000013">
    <property type="protein sequence ID" value="GGK06494.1"/>
    <property type="molecule type" value="Genomic_DNA"/>
</dbReference>
<evidence type="ECO:0000259" key="6">
    <source>
        <dbReference type="PROSITE" id="PS50977"/>
    </source>
</evidence>
<evidence type="ECO:0000313" key="8">
    <source>
        <dbReference type="Proteomes" id="UP000660265"/>
    </source>
</evidence>
<name>A0ABQ2ED91_9ACTN</name>
<sequence>MTKQERAARTRGDLIRSAAIIFKQHGFASTTLSDICRHAGVSSGALHFHFDNKSAVAQAIELSAVHALRRTTLAAQRDTKNALQAIADVSHALARLLLQDDVVRAGYQLNCEIGRHTEVNLSDEWYRCVQRLLDRAGREGLLAPNIAQRAVVTTIVAATTGLERLGRLNEDWLSRYTLTSFWQLMLPRLVTPETLGSLAAAGTPSLDTLVPVAPLAPSGVAPSSPGPPEPGVRDPSPR</sequence>
<dbReference type="InterPro" id="IPR036271">
    <property type="entry name" value="Tet_transcr_reg_TetR-rel_C_sf"/>
</dbReference>
<dbReference type="PRINTS" id="PR00455">
    <property type="entry name" value="HTHTETR"/>
</dbReference>
<keyword evidence="2 4" id="KW-0238">DNA-binding</keyword>
<dbReference type="RefSeq" id="WP_189109117.1">
    <property type="nucleotide sequence ID" value="NZ_BMMV01000013.1"/>
</dbReference>
<evidence type="ECO:0000256" key="4">
    <source>
        <dbReference type="PROSITE-ProRule" id="PRU00335"/>
    </source>
</evidence>
<dbReference type="InterPro" id="IPR001647">
    <property type="entry name" value="HTH_TetR"/>
</dbReference>
<keyword evidence="3" id="KW-0804">Transcription</keyword>
<feature type="domain" description="HTH tetR-type" evidence="6">
    <location>
        <begin position="8"/>
        <end position="68"/>
    </location>
</feature>
<dbReference type="PANTHER" id="PTHR30055">
    <property type="entry name" value="HTH-TYPE TRANSCRIPTIONAL REGULATOR RUTR"/>
    <property type="match status" value="1"/>
</dbReference>
<comment type="caution">
    <text evidence="7">The sequence shown here is derived from an EMBL/GenBank/DDBJ whole genome shotgun (WGS) entry which is preliminary data.</text>
</comment>
<evidence type="ECO:0000256" key="1">
    <source>
        <dbReference type="ARBA" id="ARBA00023015"/>
    </source>
</evidence>
<dbReference type="InterPro" id="IPR050109">
    <property type="entry name" value="HTH-type_TetR-like_transc_reg"/>
</dbReference>
<feature type="DNA-binding region" description="H-T-H motif" evidence="4">
    <location>
        <begin position="31"/>
        <end position="50"/>
    </location>
</feature>
<feature type="compositionally biased region" description="Low complexity" evidence="5">
    <location>
        <begin position="211"/>
        <end position="223"/>
    </location>
</feature>
<evidence type="ECO:0000313" key="7">
    <source>
        <dbReference type="EMBL" id="GGK06494.1"/>
    </source>
</evidence>
<protein>
    <submittedName>
        <fullName evidence="7">TetR family transcriptional regulator</fullName>
    </submittedName>
</protein>
<evidence type="ECO:0000256" key="2">
    <source>
        <dbReference type="ARBA" id="ARBA00023125"/>
    </source>
</evidence>
<reference evidence="8" key="1">
    <citation type="journal article" date="2019" name="Int. J. Syst. Evol. Microbiol.">
        <title>The Global Catalogue of Microorganisms (GCM) 10K type strain sequencing project: providing services to taxonomists for standard genome sequencing and annotation.</title>
        <authorList>
            <consortium name="The Broad Institute Genomics Platform"/>
            <consortium name="The Broad Institute Genome Sequencing Center for Infectious Disease"/>
            <person name="Wu L."/>
            <person name="Ma J."/>
        </authorList>
    </citation>
    <scope>NUCLEOTIDE SEQUENCE [LARGE SCALE GENOMIC DNA]</scope>
    <source>
        <strain evidence="8">CGMCC 4.7275</strain>
    </source>
</reference>
<evidence type="ECO:0000256" key="5">
    <source>
        <dbReference type="SAM" id="MobiDB-lite"/>
    </source>
</evidence>
<keyword evidence="1" id="KW-0805">Transcription regulation</keyword>
<feature type="region of interest" description="Disordered" evidence="5">
    <location>
        <begin position="211"/>
        <end position="238"/>
    </location>
</feature>
<proteinExistence type="predicted"/>
<dbReference type="SUPFAM" id="SSF48498">
    <property type="entry name" value="Tetracyclin repressor-like, C-terminal domain"/>
    <property type="match status" value="1"/>
</dbReference>
<dbReference type="PROSITE" id="PS50977">
    <property type="entry name" value="HTH_TETR_2"/>
    <property type="match status" value="1"/>
</dbReference>